<dbReference type="Gene3D" id="3.40.50.880">
    <property type="match status" value="1"/>
</dbReference>
<dbReference type="GO" id="GO:0005737">
    <property type="term" value="C:cytoplasm"/>
    <property type="evidence" value="ECO:0007669"/>
    <property type="project" value="TreeGrafter"/>
</dbReference>
<dbReference type="RefSeq" id="WP_098151291.1">
    <property type="nucleotide sequence ID" value="NZ_CADEPW010000001.1"/>
</dbReference>
<evidence type="ECO:0000313" key="5">
    <source>
        <dbReference type="EMBL" id="PEH40799.1"/>
    </source>
</evidence>
<evidence type="ECO:0000259" key="4">
    <source>
        <dbReference type="Pfam" id="PF01965"/>
    </source>
</evidence>
<evidence type="ECO:0000313" key="6">
    <source>
        <dbReference type="Proteomes" id="UP000220629"/>
    </source>
</evidence>
<dbReference type="AlphaFoldDB" id="A0A2A7SBL2"/>
<feature type="domain" description="DJ-1/PfpI" evidence="4">
    <location>
        <begin position="57"/>
        <end position="180"/>
    </location>
</feature>
<proteinExistence type="inferred from homology"/>
<accession>A0A2A7SBL2</accession>
<dbReference type="CDD" id="cd03141">
    <property type="entry name" value="GATase1_Hsp31_like"/>
    <property type="match status" value="1"/>
</dbReference>
<name>A0A2A7SBL2_BURGA</name>
<gene>
    <name evidence="5" type="ORF">CRM94_00665</name>
</gene>
<evidence type="ECO:0000256" key="1">
    <source>
        <dbReference type="ARBA" id="ARBA00023016"/>
    </source>
</evidence>
<keyword evidence="2" id="KW-0456">Lyase</keyword>
<protein>
    <submittedName>
        <fullName evidence="5">Thiamine biosynthesis protein ThiJ</fullName>
    </submittedName>
</protein>
<dbReference type="GO" id="GO:0019243">
    <property type="term" value="P:methylglyoxal catabolic process to D-lactate via S-lactoyl-glutathione"/>
    <property type="evidence" value="ECO:0007669"/>
    <property type="project" value="TreeGrafter"/>
</dbReference>
<dbReference type="PANTHER" id="PTHR48094:SF11">
    <property type="entry name" value="GLUTATHIONE-INDEPENDENT GLYOXALASE HSP31-RELATED"/>
    <property type="match status" value="1"/>
</dbReference>
<dbReference type="Pfam" id="PF01965">
    <property type="entry name" value="DJ-1_PfpI"/>
    <property type="match status" value="1"/>
</dbReference>
<evidence type="ECO:0000256" key="2">
    <source>
        <dbReference type="ARBA" id="ARBA00023239"/>
    </source>
</evidence>
<dbReference type="InterPro" id="IPR002818">
    <property type="entry name" value="DJ-1/PfpI"/>
</dbReference>
<dbReference type="GO" id="GO:0019172">
    <property type="term" value="F:glyoxalase III activity"/>
    <property type="evidence" value="ECO:0007669"/>
    <property type="project" value="TreeGrafter"/>
</dbReference>
<keyword evidence="1" id="KW-0346">Stress response</keyword>
<comment type="caution">
    <text evidence="5">The sequence shown here is derived from an EMBL/GenBank/DDBJ whole genome shotgun (WGS) entry which is preliminary data.</text>
</comment>
<dbReference type="EMBL" id="PDDY01000001">
    <property type="protein sequence ID" value="PEH40799.1"/>
    <property type="molecule type" value="Genomic_DNA"/>
</dbReference>
<reference evidence="6" key="1">
    <citation type="submission" date="2017-09" db="EMBL/GenBank/DDBJ databases">
        <title>FDA dAtabase for Regulatory Grade micrObial Sequences (FDA-ARGOS): Supporting development and validation of Infectious Disease Dx tests.</title>
        <authorList>
            <person name="Minogue T."/>
            <person name="Wolcott M."/>
            <person name="Wasieloski L."/>
            <person name="Aguilar W."/>
            <person name="Moore D."/>
            <person name="Tallon L."/>
            <person name="Sadzewicz L."/>
            <person name="Ott S."/>
            <person name="Zhao X."/>
            <person name="Nagaraj S."/>
            <person name="Vavikolanu K."/>
            <person name="Aluvathingal J."/>
            <person name="Nadendla S."/>
            <person name="Sichtig H."/>
        </authorList>
    </citation>
    <scope>NUCLEOTIDE SEQUENCE [LARGE SCALE GENOMIC DNA]</scope>
    <source>
        <strain evidence="6">FDAARGOS_390</strain>
    </source>
</reference>
<sequence>MKNLFKIGAALLTAATTFAVPLGASAQSRGKVLVVMSSAHQLDLRDGKKYPTGYYLNEFVVPYRKLVEAGYEPVIANPKGDMPVMDANSNNKMFFGGDDAARADALKYAQGIEQLKHPKTLASVVAEGTGGYVGLFIPGGHAPMVDLLEDRNLGKILLGFHDSGRPTGIICHGPIVLLAALHDPHAFVQSMIANDGKANALASGWPYAGYRLTVFSTGEEQALEGPNGLGGNVQFYPVNALAEAGAHVDSVANWHSNVVVDRELITGQQPMSAPEFGDVLVEKLNARVR</sequence>
<dbReference type="InterPro" id="IPR029062">
    <property type="entry name" value="Class_I_gatase-like"/>
</dbReference>
<dbReference type="InterPro" id="IPR050325">
    <property type="entry name" value="Prot/Nucl_acid_deglycase"/>
</dbReference>
<dbReference type="Proteomes" id="UP000220629">
    <property type="component" value="Unassembled WGS sequence"/>
</dbReference>
<dbReference type="SUPFAM" id="SSF52317">
    <property type="entry name" value="Class I glutamine amidotransferase-like"/>
    <property type="match status" value="1"/>
</dbReference>
<organism evidence="5 6">
    <name type="scientific">Burkholderia gladioli</name>
    <name type="common">Pseudomonas marginata</name>
    <name type="synonym">Phytomonas marginata</name>
    <dbReference type="NCBI Taxonomy" id="28095"/>
    <lineage>
        <taxon>Bacteria</taxon>
        <taxon>Pseudomonadati</taxon>
        <taxon>Pseudomonadota</taxon>
        <taxon>Betaproteobacteria</taxon>
        <taxon>Burkholderiales</taxon>
        <taxon>Burkholderiaceae</taxon>
        <taxon>Burkholderia</taxon>
    </lineage>
</organism>
<dbReference type="PANTHER" id="PTHR48094">
    <property type="entry name" value="PROTEIN/NUCLEIC ACID DEGLYCASE DJ-1-RELATED"/>
    <property type="match status" value="1"/>
</dbReference>
<evidence type="ECO:0000256" key="3">
    <source>
        <dbReference type="ARBA" id="ARBA00038493"/>
    </source>
</evidence>
<comment type="similarity">
    <text evidence="3">Belongs to the peptidase C56 family. HSP31-like subfamily.</text>
</comment>